<keyword evidence="2" id="KW-0489">Methyltransferase</keyword>
<sequence>MAETQTAEFDQFASGYQAAVNQSIAFSGLKVETFVAAKARYLAELFVREGIGADAPILDIGCGVGTYEALLGGRYSRLSGIDISSESIRLAQEKASGACFAAYDGVRIPHADASFAAAFAICVWHHVPVPAWQGFVAEALRVLKPGGVFAVFEHNPWNPLTRWAVERCVFDKDAVLLSMPTARRLMRQGGFEPVEARFILSLPAVDGLGARLDRALGFAPSGAQYCVAGRRPR</sequence>
<organism evidence="2 3">
    <name type="scientific">Labrys wisconsinensis</name>
    <dbReference type="NCBI Taxonomy" id="425677"/>
    <lineage>
        <taxon>Bacteria</taxon>
        <taxon>Pseudomonadati</taxon>
        <taxon>Pseudomonadota</taxon>
        <taxon>Alphaproteobacteria</taxon>
        <taxon>Hyphomicrobiales</taxon>
        <taxon>Xanthobacteraceae</taxon>
        <taxon>Labrys</taxon>
    </lineage>
</organism>
<dbReference type="GO" id="GO:0032259">
    <property type="term" value="P:methylation"/>
    <property type="evidence" value="ECO:0007669"/>
    <property type="project" value="UniProtKB-KW"/>
</dbReference>
<evidence type="ECO:0000313" key="2">
    <source>
        <dbReference type="EMBL" id="MDQ0474170.1"/>
    </source>
</evidence>
<reference evidence="2 3" key="1">
    <citation type="submission" date="2023-07" db="EMBL/GenBank/DDBJ databases">
        <title>Genomic Encyclopedia of Type Strains, Phase IV (KMG-IV): sequencing the most valuable type-strain genomes for metagenomic binning, comparative biology and taxonomic classification.</title>
        <authorList>
            <person name="Goeker M."/>
        </authorList>
    </citation>
    <scope>NUCLEOTIDE SEQUENCE [LARGE SCALE GENOMIC DNA]</scope>
    <source>
        <strain evidence="2 3">DSM 19619</strain>
    </source>
</reference>
<evidence type="ECO:0000259" key="1">
    <source>
        <dbReference type="Pfam" id="PF08241"/>
    </source>
</evidence>
<comment type="caution">
    <text evidence="2">The sequence shown here is derived from an EMBL/GenBank/DDBJ whole genome shotgun (WGS) entry which is preliminary data.</text>
</comment>
<dbReference type="PANTHER" id="PTHR43591">
    <property type="entry name" value="METHYLTRANSFERASE"/>
    <property type="match status" value="1"/>
</dbReference>
<name>A0ABU0JIR1_9HYPH</name>
<protein>
    <submittedName>
        <fullName evidence="2">SAM-dependent methyltransferase</fullName>
    </submittedName>
</protein>
<keyword evidence="3" id="KW-1185">Reference proteome</keyword>
<gene>
    <name evidence="2" type="ORF">QO011_007209</name>
</gene>
<dbReference type="Proteomes" id="UP001242480">
    <property type="component" value="Unassembled WGS sequence"/>
</dbReference>
<dbReference type="InterPro" id="IPR029063">
    <property type="entry name" value="SAM-dependent_MTases_sf"/>
</dbReference>
<feature type="domain" description="Methyltransferase type 11" evidence="1">
    <location>
        <begin position="58"/>
        <end position="150"/>
    </location>
</feature>
<proteinExistence type="predicted"/>
<dbReference type="RefSeq" id="WP_307283330.1">
    <property type="nucleotide sequence ID" value="NZ_JAUSVX010000020.1"/>
</dbReference>
<dbReference type="CDD" id="cd02440">
    <property type="entry name" value="AdoMet_MTases"/>
    <property type="match status" value="1"/>
</dbReference>
<dbReference type="InterPro" id="IPR013216">
    <property type="entry name" value="Methyltransf_11"/>
</dbReference>
<dbReference type="SUPFAM" id="SSF53335">
    <property type="entry name" value="S-adenosyl-L-methionine-dependent methyltransferases"/>
    <property type="match status" value="1"/>
</dbReference>
<dbReference type="Pfam" id="PF08241">
    <property type="entry name" value="Methyltransf_11"/>
    <property type="match status" value="1"/>
</dbReference>
<evidence type="ECO:0000313" key="3">
    <source>
        <dbReference type="Proteomes" id="UP001242480"/>
    </source>
</evidence>
<dbReference type="EMBL" id="JAUSVX010000020">
    <property type="protein sequence ID" value="MDQ0474170.1"/>
    <property type="molecule type" value="Genomic_DNA"/>
</dbReference>
<dbReference type="Gene3D" id="3.40.50.150">
    <property type="entry name" value="Vaccinia Virus protein VP39"/>
    <property type="match status" value="1"/>
</dbReference>
<keyword evidence="2" id="KW-0808">Transferase</keyword>
<dbReference type="PANTHER" id="PTHR43591:SF24">
    <property type="entry name" value="2-METHOXY-6-POLYPRENYL-1,4-BENZOQUINOL METHYLASE, MITOCHONDRIAL"/>
    <property type="match status" value="1"/>
</dbReference>
<dbReference type="GO" id="GO:0008168">
    <property type="term" value="F:methyltransferase activity"/>
    <property type="evidence" value="ECO:0007669"/>
    <property type="project" value="UniProtKB-KW"/>
</dbReference>
<accession>A0ABU0JIR1</accession>